<evidence type="ECO:0000313" key="1">
    <source>
        <dbReference type="EMBL" id="URN95621.1"/>
    </source>
</evidence>
<dbReference type="EMBL" id="CP097899">
    <property type="protein sequence ID" value="URN95621.1"/>
    <property type="molecule type" value="Genomic_DNA"/>
</dbReference>
<sequence length="234" mass="25933">MNIFITGANRGLGYEILVEAQKRGHHIYAALRNEEAKSQLTTLITQQGMDASRITILLCDVTKEDDIARTALQLKRSDVVLHSIVNSAAILVGRETSIVDLDMDNVINSFNVNLFGPMRIVKHLLQLLAQKESSIINISSEAGSITNAYAGDYPYSLSKCALNLFTEQLKRWLHTHDTHVWSIHPGWMRTDMGGTSAPLSPQQSAVGIVNIMERKVSIDSSFAFINYKGESMSI</sequence>
<dbReference type="Proteomes" id="UP001056756">
    <property type="component" value="Chromosome"/>
</dbReference>
<dbReference type="KEGG" id="plig:NAG76_05090"/>
<dbReference type="InterPro" id="IPR036291">
    <property type="entry name" value="NAD(P)-bd_dom_sf"/>
</dbReference>
<dbReference type="Pfam" id="PF00106">
    <property type="entry name" value="adh_short"/>
    <property type="match status" value="1"/>
</dbReference>
<reference evidence="1" key="1">
    <citation type="submission" date="2022-05" db="EMBL/GenBank/DDBJ databases">
        <title>Novel bacterial taxa in a minimal lignocellulolytic consortium and its capacity to transform plastics disclosed by genome-resolved metagenomics.</title>
        <authorList>
            <person name="Rodriguez C.A.D."/>
            <person name="Diaz-Garcia L."/>
            <person name="Herrera K."/>
            <person name="Tarazona N.A."/>
            <person name="Sproer C."/>
            <person name="Overmann J."/>
            <person name="Jimenez D.J."/>
        </authorList>
    </citation>
    <scope>NUCLEOTIDE SEQUENCE</scope>
    <source>
        <strain evidence="1">MAG5</strain>
    </source>
</reference>
<dbReference type="InterPro" id="IPR052184">
    <property type="entry name" value="SDR_enzymes"/>
</dbReference>
<dbReference type="PANTHER" id="PTHR45458">
    <property type="entry name" value="SHORT-CHAIN DEHYDROGENASE/REDUCTASE SDR"/>
    <property type="match status" value="1"/>
</dbReference>
<dbReference type="InterPro" id="IPR002347">
    <property type="entry name" value="SDR_fam"/>
</dbReference>
<accession>A0A9J6ZHI2</accession>
<protein>
    <submittedName>
        <fullName evidence="1">SDR family NAD(P)-dependent oxidoreductase</fullName>
    </submittedName>
</protein>
<organism evidence="1 2">
    <name type="scientific">Candidatus Pristimantibacillus lignocellulolyticus</name>
    <dbReference type="NCBI Taxonomy" id="2994561"/>
    <lineage>
        <taxon>Bacteria</taxon>
        <taxon>Bacillati</taxon>
        <taxon>Bacillota</taxon>
        <taxon>Bacilli</taxon>
        <taxon>Bacillales</taxon>
        <taxon>Paenibacillaceae</taxon>
        <taxon>Candidatus Pristimantibacillus</taxon>
    </lineage>
</organism>
<dbReference type="AlphaFoldDB" id="A0A9J6ZHI2"/>
<dbReference type="SUPFAM" id="SSF51735">
    <property type="entry name" value="NAD(P)-binding Rossmann-fold domains"/>
    <property type="match status" value="1"/>
</dbReference>
<dbReference type="PRINTS" id="PR00081">
    <property type="entry name" value="GDHRDH"/>
</dbReference>
<name>A0A9J6ZHI2_9BACL</name>
<gene>
    <name evidence="1" type="ORF">NAG76_05090</name>
</gene>
<dbReference type="PANTHER" id="PTHR45458:SF1">
    <property type="entry name" value="SHORT CHAIN DEHYDROGENASE"/>
    <property type="match status" value="1"/>
</dbReference>
<evidence type="ECO:0000313" key="2">
    <source>
        <dbReference type="Proteomes" id="UP001056756"/>
    </source>
</evidence>
<proteinExistence type="predicted"/>
<dbReference type="Gene3D" id="3.40.50.720">
    <property type="entry name" value="NAD(P)-binding Rossmann-like Domain"/>
    <property type="match status" value="1"/>
</dbReference>
<dbReference type="GO" id="GO:0016616">
    <property type="term" value="F:oxidoreductase activity, acting on the CH-OH group of donors, NAD or NADP as acceptor"/>
    <property type="evidence" value="ECO:0007669"/>
    <property type="project" value="TreeGrafter"/>
</dbReference>